<evidence type="ECO:0000313" key="5">
    <source>
        <dbReference type="EMBL" id="NMP22915.1"/>
    </source>
</evidence>
<dbReference type="InterPro" id="IPR036388">
    <property type="entry name" value="WH-like_DNA-bd_sf"/>
</dbReference>
<keyword evidence="2" id="KW-0238">DNA-binding</keyword>
<proteinExistence type="predicted"/>
<dbReference type="Gene3D" id="1.20.120.530">
    <property type="entry name" value="GntR ligand-binding domain-like"/>
    <property type="match status" value="1"/>
</dbReference>
<dbReference type="InterPro" id="IPR036390">
    <property type="entry name" value="WH_DNA-bd_sf"/>
</dbReference>
<dbReference type="SUPFAM" id="SSF46785">
    <property type="entry name" value="Winged helix' DNA-binding domain"/>
    <property type="match status" value="1"/>
</dbReference>
<name>A0A7Y0L467_9FIRM</name>
<dbReference type="GO" id="GO:0003677">
    <property type="term" value="F:DNA binding"/>
    <property type="evidence" value="ECO:0007669"/>
    <property type="project" value="UniProtKB-KW"/>
</dbReference>
<dbReference type="Gene3D" id="1.10.10.10">
    <property type="entry name" value="Winged helix-like DNA-binding domain superfamily/Winged helix DNA-binding domain"/>
    <property type="match status" value="1"/>
</dbReference>
<dbReference type="PANTHER" id="PTHR43537:SF5">
    <property type="entry name" value="UXU OPERON TRANSCRIPTIONAL REGULATOR"/>
    <property type="match status" value="1"/>
</dbReference>
<dbReference type="SUPFAM" id="SSF48008">
    <property type="entry name" value="GntR ligand-binding domain-like"/>
    <property type="match status" value="1"/>
</dbReference>
<dbReference type="Proteomes" id="UP000533476">
    <property type="component" value="Unassembled WGS sequence"/>
</dbReference>
<comment type="caution">
    <text evidence="5">The sequence shown here is derived from an EMBL/GenBank/DDBJ whole genome shotgun (WGS) entry which is preliminary data.</text>
</comment>
<dbReference type="SMART" id="SM00345">
    <property type="entry name" value="HTH_GNTR"/>
    <property type="match status" value="1"/>
</dbReference>
<evidence type="ECO:0000259" key="4">
    <source>
        <dbReference type="PROSITE" id="PS50949"/>
    </source>
</evidence>
<dbReference type="PROSITE" id="PS50949">
    <property type="entry name" value="HTH_GNTR"/>
    <property type="match status" value="1"/>
</dbReference>
<accession>A0A7Y0L467</accession>
<sequence>MANRFDGERVRSLSRDEVLAECRRRLVQGAWRPGDVVQEKILAEELGVSKTPVREALQYLTFVGMVKPYSRIGYVISPIELQDIIEVFQFRTLIEDDLIQTVAALPDMTVPAGQSEEMPAITAEIEFHRTLYARVAKPRMASSLEVLLDQTARALNYTQLDDELMRSIAHEHEAIILAVRHHDAPLARAHMTVHLRHLRDSLLSKLRQQLRETKNIL</sequence>
<protein>
    <submittedName>
        <fullName evidence="5">GntR family transcriptional regulator</fullName>
    </submittedName>
</protein>
<organism evidence="5 6">
    <name type="scientific">Sulfobacillus harzensis</name>
    <dbReference type="NCBI Taxonomy" id="2729629"/>
    <lineage>
        <taxon>Bacteria</taxon>
        <taxon>Bacillati</taxon>
        <taxon>Bacillota</taxon>
        <taxon>Clostridia</taxon>
        <taxon>Eubacteriales</taxon>
        <taxon>Clostridiales Family XVII. Incertae Sedis</taxon>
        <taxon>Sulfobacillus</taxon>
    </lineage>
</organism>
<evidence type="ECO:0000256" key="3">
    <source>
        <dbReference type="ARBA" id="ARBA00023163"/>
    </source>
</evidence>
<dbReference type="EMBL" id="JABBVZ010000034">
    <property type="protein sequence ID" value="NMP22915.1"/>
    <property type="molecule type" value="Genomic_DNA"/>
</dbReference>
<evidence type="ECO:0000256" key="1">
    <source>
        <dbReference type="ARBA" id="ARBA00023015"/>
    </source>
</evidence>
<evidence type="ECO:0000313" key="6">
    <source>
        <dbReference type="Proteomes" id="UP000533476"/>
    </source>
</evidence>
<dbReference type="GO" id="GO:0003700">
    <property type="term" value="F:DNA-binding transcription factor activity"/>
    <property type="evidence" value="ECO:0007669"/>
    <property type="project" value="InterPro"/>
</dbReference>
<dbReference type="InterPro" id="IPR008920">
    <property type="entry name" value="TF_FadR/GntR_C"/>
</dbReference>
<dbReference type="PANTHER" id="PTHR43537">
    <property type="entry name" value="TRANSCRIPTIONAL REGULATOR, GNTR FAMILY"/>
    <property type="match status" value="1"/>
</dbReference>
<feature type="domain" description="HTH gntR-type" evidence="4">
    <location>
        <begin position="12"/>
        <end position="79"/>
    </location>
</feature>
<dbReference type="AlphaFoldDB" id="A0A7Y0L467"/>
<dbReference type="InterPro" id="IPR011711">
    <property type="entry name" value="GntR_C"/>
</dbReference>
<keyword evidence="3" id="KW-0804">Transcription</keyword>
<keyword evidence="1" id="KW-0805">Transcription regulation</keyword>
<evidence type="ECO:0000256" key="2">
    <source>
        <dbReference type="ARBA" id="ARBA00023125"/>
    </source>
</evidence>
<reference evidence="5 6" key="1">
    <citation type="submission" date="2020-04" db="EMBL/GenBank/DDBJ databases">
        <authorList>
            <person name="Zhang R."/>
            <person name="Schippers A."/>
        </authorList>
    </citation>
    <scope>NUCLEOTIDE SEQUENCE [LARGE SCALE GENOMIC DNA]</scope>
    <source>
        <strain evidence="5 6">DSM 109850</strain>
    </source>
</reference>
<dbReference type="Pfam" id="PF07729">
    <property type="entry name" value="FCD"/>
    <property type="match status" value="1"/>
</dbReference>
<dbReference type="RefSeq" id="WP_169099694.1">
    <property type="nucleotide sequence ID" value="NZ_JABBVZ010000034.1"/>
</dbReference>
<gene>
    <name evidence="5" type="ORF">HIJ39_11200</name>
</gene>
<keyword evidence="6" id="KW-1185">Reference proteome</keyword>
<dbReference type="Pfam" id="PF00392">
    <property type="entry name" value="GntR"/>
    <property type="match status" value="1"/>
</dbReference>
<dbReference type="InterPro" id="IPR000524">
    <property type="entry name" value="Tscrpt_reg_HTH_GntR"/>
</dbReference>